<dbReference type="EMBL" id="JAIWYP010000003">
    <property type="protein sequence ID" value="KAH3848136.1"/>
    <property type="molecule type" value="Genomic_DNA"/>
</dbReference>
<evidence type="ECO:0000313" key="1">
    <source>
        <dbReference type="EMBL" id="KAH3848136.1"/>
    </source>
</evidence>
<dbReference type="AlphaFoldDB" id="A0A9D4KY66"/>
<evidence type="ECO:0000313" key="2">
    <source>
        <dbReference type="Proteomes" id="UP000828390"/>
    </source>
</evidence>
<keyword evidence="2" id="KW-1185">Reference proteome</keyword>
<organism evidence="1 2">
    <name type="scientific">Dreissena polymorpha</name>
    <name type="common">Zebra mussel</name>
    <name type="synonym">Mytilus polymorpha</name>
    <dbReference type="NCBI Taxonomy" id="45954"/>
    <lineage>
        <taxon>Eukaryota</taxon>
        <taxon>Metazoa</taxon>
        <taxon>Spiralia</taxon>
        <taxon>Lophotrochozoa</taxon>
        <taxon>Mollusca</taxon>
        <taxon>Bivalvia</taxon>
        <taxon>Autobranchia</taxon>
        <taxon>Heteroconchia</taxon>
        <taxon>Euheterodonta</taxon>
        <taxon>Imparidentia</taxon>
        <taxon>Neoheterodontei</taxon>
        <taxon>Myida</taxon>
        <taxon>Dreissenoidea</taxon>
        <taxon>Dreissenidae</taxon>
        <taxon>Dreissena</taxon>
    </lineage>
</organism>
<comment type="caution">
    <text evidence="1">The sequence shown here is derived from an EMBL/GenBank/DDBJ whole genome shotgun (WGS) entry which is preliminary data.</text>
</comment>
<protein>
    <submittedName>
        <fullName evidence="1">Uncharacterized protein</fullName>
    </submittedName>
</protein>
<gene>
    <name evidence="1" type="ORF">DPMN_090486</name>
</gene>
<reference evidence="1" key="1">
    <citation type="journal article" date="2019" name="bioRxiv">
        <title>The Genome of the Zebra Mussel, Dreissena polymorpha: A Resource for Invasive Species Research.</title>
        <authorList>
            <person name="McCartney M.A."/>
            <person name="Auch B."/>
            <person name="Kono T."/>
            <person name="Mallez S."/>
            <person name="Zhang Y."/>
            <person name="Obille A."/>
            <person name="Becker A."/>
            <person name="Abrahante J.E."/>
            <person name="Garbe J."/>
            <person name="Badalamenti J.P."/>
            <person name="Herman A."/>
            <person name="Mangelson H."/>
            <person name="Liachko I."/>
            <person name="Sullivan S."/>
            <person name="Sone E.D."/>
            <person name="Koren S."/>
            <person name="Silverstein K.A.T."/>
            <person name="Beckman K.B."/>
            <person name="Gohl D.M."/>
        </authorList>
    </citation>
    <scope>NUCLEOTIDE SEQUENCE</scope>
    <source>
        <strain evidence="1">Duluth1</strain>
        <tissue evidence="1">Whole animal</tissue>
    </source>
</reference>
<name>A0A9D4KY66_DREPO</name>
<sequence length="434" mass="51029">MSIFPSIHVSSFMKKYEELVKCDRHTDGLTDRQTHRMAALLTADQSLQMQLNKQKALSAAIVINMKRLAGNRQKAINQKELSSSPMFARMNGMIQHYRQVLNKRTQHLQKALQALSHTIRRQGNIARTVKTGLKNVFISIERKMDANLKRLLTRQKLSRTQLMEMRTMRGLSKSLQSLKTENERSQHKANHRLQQGLRRMMIRTVKKLFKQEERARQDDISQKIHVGLHIFARTMKNKLNNAVQNVLRKLKSRLPSRDIQELNNQLNKVKNVVNKVYKQLRKSQLMEQTTISQLSKPLMSLKIQNRMSKRKSNKNFRTLLQIIAKQGYLSKDIKARVRNIVKKMQRELQKALRRIMRKLIVLDQMRRRSGKKKHGRKLDRNLQKVRNDVHRLFNELKKKDHRKTKKLNKAIQQVNNAVGKIFMQLKTVDGLAWG</sequence>
<accession>A0A9D4KY66</accession>
<reference evidence="1" key="2">
    <citation type="submission" date="2020-11" db="EMBL/GenBank/DDBJ databases">
        <authorList>
            <person name="McCartney M.A."/>
            <person name="Auch B."/>
            <person name="Kono T."/>
            <person name="Mallez S."/>
            <person name="Becker A."/>
            <person name="Gohl D.M."/>
            <person name="Silverstein K.A.T."/>
            <person name="Koren S."/>
            <person name="Bechman K.B."/>
            <person name="Herman A."/>
            <person name="Abrahante J.E."/>
            <person name="Garbe J."/>
        </authorList>
    </citation>
    <scope>NUCLEOTIDE SEQUENCE</scope>
    <source>
        <strain evidence="1">Duluth1</strain>
        <tissue evidence="1">Whole animal</tissue>
    </source>
</reference>
<dbReference type="Proteomes" id="UP000828390">
    <property type="component" value="Unassembled WGS sequence"/>
</dbReference>
<proteinExistence type="predicted"/>